<dbReference type="GO" id="GO:0005886">
    <property type="term" value="C:plasma membrane"/>
    <property type="evidence" value="ECO:0007669"/>
    <property type="project" value="TreeGrafter"/>
</dbReference>
<evidence type="ECO:0000313" key="8">
    <source>
        <dbReference type="Proteomes" id="UP001732720"/>
    </source>
</evidence>
<name>A0A8B7W0T1_CASCN</name>
<keyword evidence="2 7" id="KW-0812">Transmembrane</keyword>
<evidence type="ECO:0000256" key="5">
    <source>
        <dbReference type="ARBA" id="ARBA00023136"/>
    </source>
</evidence>
<dbReference type="PROSITE" id="PS51225">
    <property type="entry name" value="MARVEL"/>
    <property type="match status" value="2"/>
</dbReference>
<dbReference type="InterPro" id="IPR047123">
    <property type="entry name" value="MYADM-like"/>
</dbReference>
<gene>
    <name evidence="9" type="primary">LOC109697825</name>
</gene>
<comment type="subcellular location">
    <subcellularLocation>
        <location evidence="1">Membrane</location>
        <topology evidence="1">Multi-pass membrane protein</topology>
    </subcellularLocation>
</comment>
<organism evidence="9">
    <name type="scientific">Castor canadensis</name>
    <name type="common">American beaver</name>
    <dbReference type="NCBI Taxonomy" id="51338"/>
    <lineage>
        <taxon>Eukaryota</taxon>
        <taxon>Metazoa</taxon>
        <taxon>Chordata</taxon>
        <taxon>Craniata</taxon>
        <taxon>Vertebrata</taxon>
        <taxon>Euteleostomi</taxon>
        <taxon>Mammalia</taxon>
        <taxon>Eutheria</taxon>
        <taxon>Euarchontoglires</taxon>
        <taxon>Glires</taxon>
        <taxon>Rodentia</taxon>
        <taxon>Castorimorpha</taxon>
        <taxon>Castoridae</taxon>
        <taxon>Castor</taxon>
    </lineage>
</organism>
<accession>A0A8B7W0T1</accession>
<sequence>MLMPVTRKTTRMAFMSSGLGSPTIMGILPALTQPLDLLCLLQLLSTCVVFSLVASMGNWTGSRGNWSMLIWCFCFAMTFTILTVELGGLRSSFPLSWRNFPITCACHVALFCLFFSISYPTSHAQFLSYGPSPDHVIAVTTFSCIVHVAYAIEVAWTRAKPGEITGYMSTVPGLLKVLETFIARVIFPFIRCPSLDRRELALEWCRVVCAICFLLASLAILLNLGNCTNMLPIPFPRFLSGLALLSVFMYATALVLWPLYQFDEKRGGQAPRSRPVNCTHSHPHFLCDWDRLLAVTVLIVVNLLVYVADLGCSAHLMFVKV</sequence>
<dbReference type="GO" id="GO:0005911">
    <property type="term" value="C:cell-cell junction"/>
    <property type="evidence" value="ECO:0007669"/>
    <property type="project" value="TreeGrafter"/>
</dbReference>
<dbReference type="PANTHER" id="PTHR17068">
    <property type="entry name" value="MYELOID-ASSOCIATED DIFFERENTIATION MARKER MYADM FAMILY MEMBER"/>
    <property type="match status" value="1"/>
</dbReference>
<evidence type="ECO:0000256" key="3">
    <source>
        <dbReference type="ARBA" id="ARBA00022737"/>
    </source>
</evidence>
<comment type="similarity">
    <text evidence="6">Belongs to the MAL family.</text>
</comment>
<dbReference type="GeneID" id="109697825"/>
<evidence type="ECO:0000256" key="4">
    <source>
        <dbReference type="ARBA" id="ARBA00022989"/>
    </source>
</evidence>
<dbReference type="OrthoDB" id="8737882at2759"/>
<evidence type="ECO:0000256" key="7">
    <source>
        <dbReference type="PROSITE-ProRule" id="PRU00581"/>
    </source>
</evidence>
<dbReference type="PANTHER" id="PTHR17068:SF3">
    <property type="entry name" value="MYELOID-ASSOCIATED DIFFERENTIATION MARKER"/>
    <property type="match status" value="1"/>
</dbReference>
<keyword evidence="8" id="KW-1185">Reference proteome</keyword>
<evidence type="ECO:0000256" key="2">
    <source>
        <dbReference type="ARBA" id="ARBA00022692"/>
    </source>
</evidence>
<dbReference type="InterPro" id="IPR008253">
    <property type="entry name" value="Marvel"/>
</dbReference>
<dbReference type="Proteomes" id="UP001732720">
    <property type="component" value="Chromosome 5"/>
</dbReference>
<dbReference type="RefSeq" id="XP_020037284.2">
    <property type="nucleotide sequence ID" value="XM_020181695.2"/>
</dbReference>
<dbReference type="Pfam" id="PF01284">
    <property type="entry name" value="MARVEL"/>
    <property type="match status" value="1"/>
</dbReference>
<evidence type="ECO:0000256" key="6">
    <source>
        <dbReference type="ARBA" id="ARBA00034721"/>
    </source>
</evidence>
<protein>
    <submittedName>
        <fullName evidence="9">Myeloid-associated differentiation marker-like</fullName>
    </submittedName>
</protein>
<dbReference type="AlphaFoldDB" id="A0A8B7W0T1"/>
<keyword evidence="5 7" id="KW-0472">Membrane</keyword>
<proteinExistence type="inferred from homology"/>
<keyword evidence="4" id="KW-1133">Transmembrane helix</keyword>
<evidence type="ECO:0000256" key="1">
    <source>
        <dbReference type="ARBA" id="ARBA00004141"/>
    </source>
</evidence>
<keyword evidence="3" id="KW-0677">Repeat</keyword>
<dbReference type="KEGG" id="ccan:109697825"/>
<evidence type="ECO:0000313" key="9">
    <source>
        <dbReference type="RefSeq" id="XP_020037284.2"/>
    </source>
</evidence>
<reference evidence="9" key="1">
    <citation type="submission" date="2025-08" db="UniProtKB">
        <authorList>
            <consortium name="RefSeq"/>
        </authorList>
    </citation>
    <scope>IDENTIFICATION</scope>
</reference>